<dbReference type="GO" id="GO:0016020">
    <property type="term" value="C:membrane"/>
    <property type="evidence" value="ECO:0007669"/>
    <property type="project" value="InterPro"/>
</dbReference>
<evidence type="ECO:0000256" key="1">
    <source>
        <dbReference type="ARBA" id="ARBA00009075"/>
    </source>
</evidence>
<keyword evidence="3" id="KW-0732">Signal</keyword>
<dbReference type="AlphaFoldDB" id="A0AAJ3G192"/>
<keyword evidence="2" id="KW-0813">Transport</keyword>
<evidence type="ECO:0000256" key="2">
    <source>
        <dbReference type="ARBA" id="ARBA00022448"/>
    </source>
</evidence>
<dbReference type="InterPro" id="IPR005318">
    <property type="entry name" value="OM_porin_bac"/>
</dbReference>
<comment type="similarity">
    <text evidence="1">Belongs to the outer membrane porin (Opr) (TC 1.B.25) family.</text>
</comment>
<evidence type="ECO:0000313" key="5">
    <source>
        <dbReference type="Proteomes" id="UP000562723"/>
    </source>
</evidence>
<proteinExistence type="inferred from homology"/>
<dbReference type="Pfam" id="PF03573">
    <property type="entry name" value="OprD"/>
    <property type="match status" value="1"/>
</dbReference>
<dbReference type="PANTHER" id="PTHR34596">
    <property type="entry name" value="CHITOPORIN"/>
    <property type="match status" value="1"/>
</dbReference>
<name>A0AAJ3G192_9PSED</name>
<organism evidence="4 5">
    <name type="scientific">Pseudomonas brassicacearum</name>
    <dbReference type="NCBI Taxonomy" id="930166"/>
    <lineage>
        <taxon>Bacteria</taxon>
        <taxon>Pseudomonadati</taxon>
        <taxon>Pseudomonadota</taxon>
        <taxon>Gammaproteobacteria</taxon>
        <taxon>Pseudomonadales</taxon>
        <taxon>Pseudomonadaceae</taxon>
        <taxon>Pseudomonas</taxon>
    </lineage>
</organism>
<evidence type="ECO:0000256" key="3">
    <source>
        <dbReference type="ARBA" id="ARBA00022729"/>
    </source>
</evidence>
<dbReference type="GO" id="GO:0015288">
    <property type="term" value="F:porin activity"/>
    <property type="evidence" value="ECO:0007669"/>
    <property type="project" value="TreeGrafter"/>
</dbReference>
<dbReference type="InterPro" id="IPR023614">
    <property type="entry name" value="Porin_dom_sf"/>
</dbReference>
<feature type="non-terminal residue" evidence="4">
    <location>
        <position position="1"/>
    </location>
</feature>
<sequence>PGLTLMNRYISGDNVHTATVNDGKEWGRETELAYTVQSGALKSLNVKWRNASIRRDFSNNEFDENRLIFNYPISLL</sequence>
<dbReference type="Proteomes" id="UP000562723">
    <property type="component" value="Unassembled WGS sequence"/>
</dbReference>
<evidence type="ECO:0000313" key="4">
    <source>
        <dbReference type="EMBL" id="NUT84581.1"/>
    </source>
</evidence>
<dbReference type="EMBL" id="JABFMS010000099">
    <property type="protein sequence ID" value="NUT84581.1"/>
    <property type="molecule type" value="Genomic_DNA"/>
</dbReference>
<dbReference type="PANTHER" id="PTHR34596:SF2">
    <property type="entry name" value="CHITOPORIN"/>
    <property type="match status" value="1"/>
</dbReference>
<dbReference type="RefSeq" id="WP_175360991.1">
    <property type="nucleotide sequence ID" value="NZ_JABFMS010000099.1"/>
</dbReference>
<gene>
    <name evidence="4" type="ORF">HNO85_26875</name>
</gene>
<dbReference type="Gene3D" id="2.40.160.10">
    <property type="entry name" value="Porin"/>
    <property type="match status" value="1"/>
</dbReference>
<accession>A0AAJ3G192</accession>
<protein>
    <submittedName>
        <fullName evidence="4">Outer membrane porin, OprD family</fullName>
    </submittedName>
</protein>
<reference evidence="4 5" key="1">
    <citation type="journal article" date="2020" name="Front. Plant Sci.">
        <title>Isolation of Rhizosphere Bacteria That Improve Quality and Water Stress Tolerance in Greenhouse Ornamentals.</title>
        <authorList>
            <person name="Nordstedt N.P."/>
            <person name="Jones M.L."/>
        </authorList>
    </citation>
    <scope>NUCLEOTIDE SEQUENCE [LARGE SCALE GENOMIC DNA]</scope>
    <source>
        <strain evidence="4 5">C2F7</strain>
    </source>
</reference>
<comment type="caution">
    <text evidence="4">The sequence shown here is derived from an EMBL/GenBank/DDBJ whole genome shotgun (WGS) entry which is preliminary data.</text>
</comment>